<dbReference type="EC" id="3.6.1.15" evidence="4"/>
<dbReference type="Gene3D" id="3.40.50.300">
    <property type="entry name" value="P-loop containing nucleotide triphosphate hydrolases"/>
    <property type="match status" value="1"/>
</dbReference>
<dbReference type="InterPro" id="IPR004948">
    <property type="entry name" value="Nuc-triphosphatase_THEP1"/>
</dbReference>
<sequence>MLNRKKNIFITGKRRVGKSTIIDKVINKIELEISGFKTKPFFNSLGEVVAFTINSASNVDCKEEPQFIAKKIDKRKWMAQLQTFETYGVELLRKSLYDESKVIVMDEIGFFEASACNFQKMINECLSSEKVVFGVIKPIPLPFIKKIKNREDVVIYEITKDNREEEFEKILKDLREVLTSV</sequence>
<proteinExistence type="predicted"/>
<dbReference type="Proteomes" id="UP000075737">
    <property type="component" value="Unassembled WGS sequence"/>
</dbReference>
<dbReference type="PANTHER" id="PTHR43146:SF1">
    <property type="entry name" value="CANCER-RELATED NUCLEOSIDE-TRIPHOSPHATASE"/>
    <property type="match status" value="1"/>
</dbReference>
<name>A0A161PXW3_9FIRM</name>
<evidence type="ECO:0000256" key="3">
    <source>
        <dbReference type="ARBA" id="ARBA00022840"/>
    </source>
</evidence>
<evidence type="ECO:0000313" key="5">
    <source>
        <dbReference type="Proteomes" id="UP000075737"/>
    </source>
</evidence>
<keyword evidence="3" id="KW-0067">ATP-binding</keyword>
<dbReference type="AlphaFoldDB" id="A0A161PXW3"/>
<dbReference type="EMBL" id="LOHZ01000025">
    <property type="protein sequence ID" value="KYO66805.1"/>
    <property type="molecule type" value="Genomic_DNA"/>
</dbReference>
<keyword evidence="5" id="KW-1185">Reference proteome</keyword>
<reference evidence="4 5" key="1">
    <citation type="submission" date="2015-12" db="EMBL/GenBank/DDBJ databases">
        <title>Draft genome of Thermovenabulum gondwanense isolated from a red thermophilic microbial mat colonisisng an outflow channel of a bore well.</title>
        <authorList>
            <person name="Patel B.K."/>
        </authorList>
    </citation>
    <scope>NUCLEOTIDE SEQUENCE [LARGE SCALE GENOMIC DNA]</scope>
    <source>
        <strain evidence="4 5">R270</strain>
    </source>
</reference>
<dbReference type="PANTHER" id="PTHR43146">
    <property type="entry name" value="CANCER-RELATED NUCLEOSIDE-TRIPHOSPHATASE"/>
    <property type="match status" value="1"/>
</dbReference>
<organism evidence="4 5">
    <name type="scientific">Thermovenabulum gondwanense</name>
    <dbReference type="NCBI Taxonomy" id="520767"/>
    <lineage>
        <taxon>Bacteria</taxon>
        <taxon>Bacillati</taxon>
        <taxon>Bacillota</taxon>
        <taxon>Clostridia</taxon>
        <taxon>Thermosediminibacterales</taxon>
        <taxon>Thermosediminibacteraceae</taxon>
        <taxon>Thermovenabulum</taxon>
    </lineage>
</organism>
<keyword evidence="1" id="KW-0547">Nucleotide-binding</keyword>
<dbReference type="SUPFAM" id="SSF52540">
    <property type="entry name" value="P-loop containing nucleoside triphosphate hydrolases"/>
    <property type="match status" value="1"/>
</dbReference>
<evidence type="ECO:0000256" key="2">
    <source>
        <dbReference type="ARBA" id="ARBA00022801"/>
    </source>
</evidence>
<evidence type="ECO:0000313" key="4">
    <source>
        <dbReference type="EMBL" id="KYO66805.1"/>
    </source>
</evidence>
<comment type="caution">
    <text evidence="4">The sequence shown here is derived from an EMBL/GenBank/DDBJ whole genome shotgun (WGS) entry which is preliminary data.</text>
</comment>
<keyword evidence="2 4" id="KW-0378">Hydrolase</keyword>
<dbReference type="STRING" id="520767.ATZ99_10500"/>
<dbReference type="GO" id="GO:0005524">
    <property type="term" value="F:ATP binding"/>
    <property type="evidence" value="ECO:0007669"/>
    <property type="project" value="UniProtKB-KW"/>
</dbReference>
<dbReference type="RefSeq" id="WP_068748181.1">
    <property type="nucleotide sequence ID" value="NZ_LOHZ01000025.1"/>
</dbReference>
<evidence type="ECO:0000256" key="1">
    <source>
        <dbReference type="ARBA" id="ARBA00022741"/>
    </source>
</evidence>
<protein>
    <submittedName>
        <fullName evidence="4">Nucleoside-triphosphatase THEP1</fullName>
        <ecNumber evidence="4">3.6.1.15</ecNumber>
    </submittedName>
</protein>
<gene>
    <name evidence="4" type="ORF">ATZ99_10500</name>
</gene>
<dbReference type="GO" id="GO:0017111">
    <property type="term" value="F:ribonucleoside triphosphate phosphatase activity"/>
    <property type="evidence" value="ECO:0007669"/>
    <property type="project" value="UniProtKB-EC"/>
</dbReference>
<dbReference type="InterPro" id="IPR027417">
    <property type="entry name" value="P-loop_NTPase"/>
</dbReference>
<dbReference type="Pfam" id="PF03266">
    <property type="entry name" value="NTPase_1"/>
    <property type="match status" value="1"/>
</dbReference>
<accession>A0A161PXW3</accession>